<gene>
    <name evidence="11" type="ORF">AM506_10940</name>
</gene>
<evidence type="ECO:0000313" key="12">
    <source>
        <dbReference type="Proteomes" id="UP000050398"/>
    </source>
</evidence>
<dbReference type="SMART" id="SM00862">
    <property type="entry name" value="Trans_reg_C"/>
    <property type="match status" value="1"/>
</dbReference>
<evidence type="ECO:0000256" key="5">
    <source>
        <dbReference type="ARBA" id="ARBA00023125"/>
    </source>
</evidence>
<sequence>MKVQNKTILIVEDDVKIRKLIKLFLEKDGYEVFEAEDGEEGKRLFKEHDPCFAILDLMLPKTQGEELCRWIREEEKSDIGIIFVTAKTTEDERILGLKAGADDYVTKPFSPSELVTRVDTVLRRTGTRCQKLSKKGLTLKPMKGEVTYKGDTLELTSFEFRILEFLMIHSGQVISRQQILGALYDMNQKIVSERTIDVHIRHLRKKLQACTHQSFIQTVRGMGYKFDA</sequence>
<evidence type="ECO:0000259" key="10">
    <source>
        <dbReference type="PROSITE" id="PS51755"/>
    </source>
</evidence>
<dbReference type="GO" id="GO:0000156">
    <property type="term" value="F:phosphorelay response regulator activity"/>
    <property type="evidence" value="ECO:0007669"/>
    <property type="project" value="TreeGrafter"/>
</dbReference>
<dbReference type="EMBL" id="LIXZ01000007">
    <property type="protein sequence ID" value="KPL59461.1"/>
    <property type="molecule type" value="Genomic_DNA"/>
</dbReference>
<dbReference type="SUPFAM" id="SSF46894">
    <property type="entry name" value="C-terminal effector domain of the bipartite response regulators"/>
    <property type="match status" value="1"/>
</dbReference>
<dbReference type="GO" id="GO:0006355">
    <property type="term" value="P:regulation of DNA-templated transcription"/>
    <property type="evidence" value="ECO:0007669"/>
    <property type="project" value="InterPro"/>
</dbReference>
<dbReference type="Pfam" id="PF00486">
    <property type="entry name" value="Trans_reg_C"/>
    <property type="match status" value="1"/>
</dbReference>
<feature type="modified residue" description="4-aspartylphosphate" evidence="7">
    <location>
        <position position="56"/>
    </location>
</feature>
<dbReference type="PANTHER" id="PTHR48111">
    <property type="entry name" value="REGULATOR OF RPOS"/>
    <property type="match status" value="1"/>
</dbReference>
<feature type="domain" description="OmpR/PhoB-type" evidence="10">
    <location>
        <begin position="129"/>
        <end position="228"/>
    </location>
</feature>
<dbReference type="SUPFAM" id="SSF52172">
    <property type="entry name" value="CheY-like"/>
    <property type="match status" value="1"/>
</dbReference>
<evidence type="ECO:0000256" key="2">
    <source>
        <dbReference type="ARBA" id="ARBA00022553"/>
    </source>
</evidence>
<name>A0A0P6W161_9BACI</name>
<dbReference type="PROSITE" id="PS51755">
    <property type="entry name" value="OMPR_PHOB"/>
    <property type="match status" value="1"/>
</dbReference>
<keyword evidence="5 8" id="KW-0238">DNA-binding</keyword>
<dbReference type="Gene3D" id="1.10.10.10">
    <property type="entry name" value="Winged helix-like DNA-binding domain superfamily/Winged helix DNA-binding domain"/>
    <property type="match status" value="1"/>
</dbReference>
<dbReference type="GO" id="GO:0032993">
    <property type="term" value="C:protein-DNA complex"/>
    <property type="evidence" value="ECO:0007669"/>
    <property type="project" value="TreeGrafter"/>
</dbReference>
<dbReference type="Proteomes" id="UP000050398">
    <property type="component" value="Unassembled WGS sequence"/>
</dbReference>
<evidence type="ECO:0000256" key="7">
    <source>
        <dbReference type="PROSITE-ProRule" id="PRU00169"/>
    </source>
</evidence>
<evidence type="ECO:0000313" key="11">
    <source>
        <dbReference type="EMBL" id="KPL59461.1"/>
    </source>
</evidence>
<keyword evidence="4" id="KW-0805">Transcription regulation</keyword>
<dbReference type="RefSeq" id="WP_060672526.1">
    <property type="nucleotide sequence ID" value="NZ_LIXZ01000007.1"/>
</dbReference>
<feature type="DNA-binding region" description="OmpR/PhoB-type" evidence="8">
    <location>
        <begin position="129"/>
        <end position="228"/>
    </location>
</feature>
<dbReference type="PANTHER" id="PTHR48111:SF40">
    <property type="entry name" value="PHOSPHATE REGULON TRANSCRIPTIONAL REGULATORY PROTEIN PHOB"/>
    <property type="match status" value="1"/>
</dbReference>
<evidence type="ECO:0000256" key="4">
    <source>
        <dbReference type="ARBA" id="ARBA00023015"/>
    </source>
</evidence>
<dbReference type="PROSITE" id="PS50110">
    <property type="entry name" value="RESPONSE_REGULATORY"/>
    <property type="match status" value="1"/>
</dbReference>
<feature type="domain" description="Response regulatory" evidence="9">
    <location>
        <begin position="7"/>
        <end position="122"/>
    </location>
</feature>
<dbReference type="InterPro" id="IPR039420">
    <property type="entry name" value="WalR-like"/>
</dbReference>
<evidence type="ECO:0000256" key="6">
    <source>
        <dbReference type="ARBA" id="ARBA00023163"/>
    </source>
</evidence>
<dbReference type="CDD" id="cd17574">
    <property type="entry name" value="REC_OmpR"/>
    <property type="match status" value="1"/>
</dbReference>
<keyword evidence="3" id="KW-0902">Two-component regulatory system</keyword>
<dbReference type="OrthoDB" id="2578266at2"/>
<accession>A0A0P6W161</accession>
<reference evidence="11 12" key="1">
    <citation type="submission" date="2015-08" db="EMBL/GenBank/DDBJ databases">
        <title>Draft Genome Sequence of Bacillus vietnamensis UCD-SED5.</title>
        <authorList>
            <person name="Lee R.D."/>
            <person name="Jospin G."/>
            <person name="Lang J.M."/>
            <person name="Coil D.A."/>
            <person name="Eisen J.A."/>
        </authorList>
    </citation>
    <scope>NUCLEOTIDE SEQUENCE [LARGE SCALE GENOMIC DNA]</scope>
    <source>
        <strain evidence="11 12">UCD-SED5</strain>
    </source>
</reference>
<dbReference type="Gene3D" id="3.40.50.2300">
    <property type="match status" value="1"/>
</dbReference>
<dbReference type="InterPro" id="IPR011006">
    <property type="entry name" value="CheY-like_superfamily"/>
</dbReference>
<evidence type="ECO:0000256" key="3">
    <source>
        <dbReference type="ARBA" id="ARBA00023012"/>
    </source>
</evidence>
<comment type="caution">
    <text evidence="11">The sequence shown here is derived from an EMBL/GenBank/DDBJ whole genome shotgun (WGS) entry which is preliminary data.</text>
</comment>
<dbReference type="GO" id="GO:0000976">
    <property type="term" value="F:transcription cis-regulatory region binding"/>
    <property type="evidence" value="ECO:0007669"/>
    <property type="project" value="TreeGrafter"/>
</dbReference>
<dbReference type="Pfam" id="PF00072">
    <property type="entry name" value="Response_reg"/>
    <property type="match status" value="1"/>
</dbReference>
<organism evidence="11 12">
    <name type="scientific">Rossellomorea vietnamensis</name>
    <dbReference type="NCBI Taxonomy" id="218284"/>
    <lineage>
        <taxon>Bacteria</taxon>
        <taxon>Bacillati</taxon>
        <taxon>Bacillota</taxon>
        <taxon>Bacilli</taxon>
        <taxon>Bacillales</taxon>
        <taxon>Bacillaceae</taxon>
        <taxon>Rossellomorea</taxon>
    </lineage>
</organism>
<keyword evidence="2 7" id="KW-0597">Phosphoprotein</keyword>
<dbReference type="PATRIC" id="fig|218284.4.peg.3888"/>
<evidence type="ECO:0000256" key="1">
    <source>
        <dbReference type="ARBA" id="ARBA00004496"/>
    </source>
</evidence>
<evidence type="ECO:0000256" key="8">
    <source>
        <dbReference type="PROSITE-ProRule" id="PRU01091"/>
    </source>
</evidence>
<dbReference type="SMART" id="SM00448">
    <property type="entry name" value="REC"/>
    <property type="match status" value="1"/>
</dbReference>
<comment type="subcellular location">
    <subcellularLocation>
        <location evidence="1">Cytoplasm</location>
    </subcellularLocation>
</comment>
<dbReference type="InterPro" id="IPR016032">
    <property type="entry name" value="Sig_transdc_resp-reg_C-effctor"/>
</dbReference>
<dbReference type="Gene3D" id="6.10.250.690">
    <property type="match status" value="1"/>
</dbReference>
<dbReference type="GO" id="GO:0005829">
    <property type="term" value="C:cytosol"/>
    <property type="evidence" value="ECO:0007669"/>
    <property type="project" value="TreeGrafter"/>
</dbReference>
<dbReference type="CDD" id="cd00383">
    <property type="entry name" value="trans_reg_C"/>
    <property type="match status" value="1"/>
</dbReference>
<dbReference type="InterPro" id="IPR001867">
    <property type="entry name" value="OmpR/PhoB-type_DNA-bd"/>
</dbReference>
<proteinExistence type="predicted"/>
<dbReference type="InterPro" id="IPR036388">
    <property type="entry name" value="WH-like_DNA-bd_sf"/>
</dbReference>
<keyword evidence="6" id="KW-0804">Transcription</keyword>
<dbReference type="AlphaFoldDB" id="A0A0P6W161"/>
<dbReference type="InterPro" id="IPR001789">
    <property type="entry name" value="Sig_transdc_resp-reg_receiver"/>
</dbReference>
<evidence type="ECO:0000259" key="9">
    <source>
        <dbReference type="PROSITE" id="PS50110"/>
    </source>
</evidence>
<dbReference type="FunFam" id="3.40.50.2300:FF:000001">
    <property type="entry name" value="DNA-binding response regulator PhoB"/>
    <property type="match status" value="1"/>
</dbReference>
<protein>
    <submittedName>
        <fullName evidence="11">Transcriptional regulator</fullName>
    </submittedName>
</protein>